<dbReference type="PROSITE" id="PS50887">
    <property type="entry name" value="GGDEF"/>
    <property type="match status" value="1"/>
</dbReference>
<dbReference type="CDD" id="cd01949">
    <property type="entry name" value="GGDEF"/>
    <property type="match status" value="1"/>
</dbReference>
<dbReference type="Pfam" id="PF13181">
    <property type="entry name" value="TPR_8"/>
    <property type="match status" value="1"/>
</dbReference>
<sequence length="673" mass="72504">MVKGSGGSAVKPAIDARTAAASLFPPIRPRLGQALCALLFAVVVSSPGHAHENAPGEPPVHPEITPAQAAFDKMFWDIDEGEFPLDSRAQTFATLARLEQAIPPGDVHRQLQYRYMHCLIGFNHDAVGAVEYARAGAEAALAAGDEASEAALRACMGIHLSNNGDAAAAAVQYEQAAQLARRGRDFNVEGIALVRRGNLRMDAGDIAAGLQDLLDAQQVFERGQVAFQVDFNLFSIAQAYRRLGELDRALDYINRVVEFGQARSDELVLASALNERGRIRMARGEFEQADADLRQALVYATNEGRPGNIGYIRLQLAELQNRRARPREALDELQAALSAYRQTGGPPPQDLIDLQTGIAQSRLGQHRLALQSLGRALPALHDAGDLGGVMEVHLLRADSREALGDATGALADLREFARLRRDSTGQATHQRVLAMSEGFDARYTELRHARLREQQARAERLAAAERQRKPWRIASIALGAVLALVLGWLVLRQARRALRLRRMASTDPLTGAINRREVQQRVAGHLAVGDAPLCVVLIDLDHFKQVNDRFGHAAGDQVLVRAVAAWNSVLRADERLARLGGEEFVAVLPGAGIDGGAQVAQRLLEATRAIDLADVAPGLSITASFGVAAALPGDRSLEDLLGRADAALYRAKAGGRDRIEIEIAGATAPEAAT</sequence>
<dbReference type="InterPro" id="IPR000160">
    <property type="entry name" value="GGDEF_dom"/>
</dbReference>
<reference evidence="5 6" key="1">
    <citation type="journal article" date="2017" name="Curr. Microbiol.">
        <title>Lysobacter zhanggongensis sp. nov. Isolated from a Pit Mud.</title>
        <authorList>
            <person name="Zhang X.F."/>
            <person name="Wang H.H."/>
            <person name="Sun X.Y."/>
            <person name="Pan C.M."/>
        </authorList>
    </citation>
    <scope>NUCLEOTIDE SEQUENCE [LARGE SCALE GENOMIC DNA]</scope>
    <source>
        <strain evidence="5 6">ZGLJ7-1</strain>
    </source>
</reference>
<dbReference type="Gene3D" id="3.30.70.270">
    <property type="match status" value="1"/>
</dbReference>
<name>A0ABU7YPC7_9GAMM</name>
<keyword evidence="6" id="KW-1185">Reference proteome</keyword>
<comment type="catalytic activity">
    <reaction evidence="2">
        <text>2 GTP = 3',3'-c-di-GMP + 2 diphosphate</text>
        <dbReference type="Rhea" id="RHEA:24898"/>
        <dbReference type="ChEBI" id="CHEBI:33019"/>
        <dbReference type="ChEBI" id="CHEBI:37565"/>
        <dbReference type="ChEBI" id="CHEBI:58805"/>
        <dbReference type="EC" id="2.7.7.65"/>
    </reaction>
</comment>
<evidence type="ECO:0000256" key="2">
    <source>
        <dbReference type="ARBA" id="ARBA00034247"/>
    </source>
</evidence>
<accession>A0ABU7YPC7</accession>
<dbReference type="PANTHER" id="PTHR45138:SF9">
    <property type="entry name" value="DIGUANYLATE CYCLASE DGCM-RELATED"/>
    <property type="match status" value="1"/>
</dbReference>
<dbReference type="InterPro" id="IPR043128">
    <property type="entry name" value="Rev_trsase/Diguanyl_cyclase"/>
</dbReference>
<keyword evidence="3" id="KW-1133">Transmembrane helix</keyword>
<dbReference type="InterPro" id="IPR019734">
    <property type="entry name" value="TPR_rpt"/>
</dbReference>
<keyword evidence="3" id="KW-0472">Membrane</keyword>
<dbReference type="NCBIfam" id="TIGR00254">
    <property type="entry name" value="GGDEF"/>
    <property type="match status" value="1"/>
</dbReference>
<feature type="transmembrane region" description="Helical" evidence="3">
    <location>
        <begin position="471"/>
        <end position="491"/>
    </location>
</feature>
<dbReference type="EC" id="2.7.7.65" evidence="1"/>
<dbReference type="SMART" id="SM00267">
    <property type="entry name" value="GGDEF"/>
    <property type="match status" value="1"/>
</dbReference>
<dbReference type="PANTHER" id="PTHR45138">
    <property type="entry name" value="REGULATORY COMPONENTS OF SENSORY TRANSDUCTION SYSTEM"/>
    <property type="match status" value="1"/>
</dbReference>
<evidence type="ECO:0000259" key="4">
    <source>
        <dbReference type="PROSITE" id="PS50887"/>
    </source>
</evidence>
<dbReference type="InterPro" id="IPR011990">
    <property type="entry name" value="TPR-like_helical_dom_sf"/>
</dbReference>
<dbReference type="SMART" id="SM00028">
    <property type="entry name" value="TPR"/>
    <property type="match status" value="5"/>
</dbReference>
<dbReference type="SUPFAM" id="SSF48452">
    <property type="entry name" value="TPR-like"/>
    <property type="match status" value="2"/>
</dbReference>
<organism evidence="5 6">
    <name type="scientific">Lysobacter zhanggongensis</name>
    <dbReference type="NCBI Taxonomy" id="1774951"/>
    <lineage>
        <taxon>Bacteria</taxon>
        <taxon>Pseudomonadati</taxon>
        <taxon>Pseudomonadota</taxon>
        <taxon>Gammaproteobacteria</taxon>
        <taxon>Lysobacterales</taxon>
        <taxon>Lysobacteraceae</taxon>
        <taxon>Lysobacter</taxon>
    </lineage>
</organism>
<evidence type="ECO:0000313" key="6">
    <source>
        <dbReference type="Proteomes" id="UP001334501"/>
    </source>
</evidence>
<evidence type="ECO:0000256" key="1">
    <source>
        <dbReference type="ARBA" id="ARBA00012528"/>
    </source>
</evidence>
<dbReference type="Proteomes" id="UP001334501">
    <property type="component" value="Unassembled WGS sequence"/>
</dbReference>
<dbReference type="InterPro" id="IPR029787">
    <property type="entry name" value="Nucleotide_cyclase"/>
</dbReference>
<dbReference type="GO" id="GO:0052621">
    <property type="term" value="F:diguanylate cyclase activity"/>
    <property type="evidence" value="ECO:0007669"/>
    <property type="project" value="UniProtKB-EC"/>
</dbReference>
<dbReference type="SUPFAM" id="SSF55073">
    <property type="entry name" value="Nucleotide cyclase"/>
    <property type="match status" value="1"/>
</dbReference>
<feature type="domain" description="GGDEF" evidence="4">
    <location>
        <begin position="531"/>
        <end position="664"/>
    </location>
</feature>
<keyword evidence="3" id="KW-0812">Transmembrane</keyword>
<protein>
    <recommendedName>
        <fullName evidence="1">diguanylate cyclase</fullName>
        <ecNumber evidence="1">2.7.7.65</ecNumber>
    </recommendedName>
</protein>
<comment type="caution">
    <text evidence="5">The sequence shown here is derived from an EMBL/GenBank/DDBJ whole genome shotgun (WGS) entry which is preliminary data.</text>
</comment>
<keyword evidence="5" id="KW-0548">Nucleotidyltransferase</keyword>
<keyword evidence="5" id="KW-0808">Transferase</keyword>
<dbReference type="EMBL" id="JAXGFO010000021">
    <property type="protein sequence ID" value="MEG3157378.1"/>
    <property type="molecule type" value="Genomic_DNA"/>
</dbReference>
<evidence type="ECO:0000256" key="3">
    <source>
        <dbReference type="SAM" id="Phobius"/>
    </source>
</evidence>
<dbReference type="InterPro" id="IPR050469">
    <property type="entry name" value="Diguanylate_Cyclase"/>
</dbReference>
<gene>
    <name evidence="5" type="ORF">SNE33_05660</name>
</gene>
<dbReference type="RefSeq" id="WP_412699569.1">
    <property type="nucleotide sequence ID" value="NZ_JAXGFO010000021.1"/>
</dbReference>
<dbReference type="Pfam" id="PF00990">
    <property type="entry name" value="GGDEF"/>
    <property type="match status" value="1"/>
</dbReference>
<proteinExistence type="predicted"/>
<evidence type="ECO:0000313" key="5">
    <source>
        <dbReference type="EMBL" id="MEG3157378.1"/>
    </source>
</evidence>
<dbReference type="Gene3D" id="1.25.40.10">
    <property type="entry name" value="Tetratricopeptide repeat domain"/>
    <property type="match status" value="2"/>
</dbReference>